<reference evidence="3" key="1">
    <citation type="submission" date="2021-02" db="EMBL/GenBank/DDBJ databases">
        <title>Natronogracilivirga saccharolytica gen. nov. sp. nov. a new anaerobic, haloalkiliphilic carbohydrate-fermenting bacterium from soda lake and proposing of Cyclonatronumiaceae fam. nov. in the phylum Balneolaeota.</title>
        <authorList>
            <person name="Zhilina T.N."/>
            <person name="Sorokin D.Y."/>
            <person name="Zavarzina D.G."/>
            <person name="Toshchakov S.V."/>
            <person name="Kublanov I.V."/>
        </authorList>
    </citation>
    <scope>NUCLEOTIDE SEQUENCE</scope>
    <source>
        <strain evidence="3">Z-1702</strain>
    </source>
</reference>
<dbReference type="Proteomes" id="UP000673975">
    <property type="component" value="Unassembled WGS sequence"/>
</dbReference>
<dbReference type="RefSeq" id="WP_210509375.1">
    <property type="nucleotide sequence ID" value="NZ_JAFIDN010000001.1"/>
</dbReference>
<proteinExistence type="predicted"/>
<protein>
    <submittedName>
        <fullName evidence="3">Uncharacterized protein</fullName>
    </submittedName>
</protein>
<comment type="caution">
    <text evidence="3">The sequence shown here is derived from an EMBL/GenBank/DDBJ whole genome shotgun (WGS) entry which is preliminary data.</text>
</comment>
<keyword evidence="2" id="KW-1133">Transmembrane helix</keyword>
<feature type="compositionally biased region" description="Basic and acidic residues" evidence="1">
    <location>
        <begin position="291"/>
        <end position="300"/>
    </location>
</feature>
<feature type="transmembrane region" description="Helical" evidence="2">
    <location>
        <begin position="12"/>
        <end position="33"/>
    </location>
</feature>
<sequence>MHTHSSISFVREAFFHPVNLGFLLSVGIFALFFSGVQGLPVVLLTAGIGLELLYLGTIPNKGWFQRHIIRSQEGRNDRDSSEAACFERLCMERQKQFLALRRLTTTVRENFRLMPASSRPLTQQLAGRLDELQSKYLRHLLILDRYEEYLADASAESITLEIRTLKKAMETIRSGKVLEIKKQRLHILNKRLDRYKAGKEKIEVCRSQLETMEDAVRYVYEKSITMSHPEEVGGHLDRLIDELEETSAIIQDIEDELPPTYTILNQYELNEESGAENESAAGNVAGGNVGSDRDRYGQPA</sequence>
<evidence type="ECO:0000313" key="4">
    <source>
        <dbReference type="Proteomes" id="UP000673975"/>
    </source>
</evidence>
<organism evidence="3 4">
    <name type="scientific">Natronogracilivirga saccharolytica</name>
    <dbReference type="NCBI Taxonomy" id="2812953"/>
    <lineage>
        <taxon>Bacteria</taxon>
        <taxon>Pseudomonadati</taxon>
        <taxon>Balneolota</taxon>
        <taxon>Balneolia</taxon>
        <taxon>Balneolales</taxon>
        <taxon>Cyclonatronaceae</taxon>
        <taxon>Natronogracilivirga</taxon>
    </lineage>
</organism>
<dbReference type="AlphaFoldDB" id="A0A8J7RFU5"/>
<gene>
    <name evidence="3" type="ORF">NATSA_00540</name>
</gene>
<evidence type="ECO:0000256" key="1">
    <source>
        <dbReference type="SAM" id="MobiDB-lite"/>
    </source>
</evidence>
<feature type="transmembrane region" description="Helical" evidence="2">
    <location>
        <begin position="39"/>
        <end position="58"/>
    </location>
</feature>
<keyword evidence="2" id="KW-0812">Transmembrane</keyword>
<evidence type="ECO:0000313" key="3">
    <source>
        <dbReference type="EMBL" id="MBP3191140.1"/>
    </source>
</evidence>
<name>A0A8J7RFU5_9BACT</name>
<dbReference type="EMBL" id="JAFIDN010000001">
    <property type="protein sequence ID" value="MBP3191140.1"/>
    <property type="molecule type" value="Genomic_DNA"/>
</dbReference>
<keyword evidence="2" id="KW-0472">Membrane</keyword>
<accession>A0A8J7RFU5</accession>
<keyword evidence="4" id="KW-1185">Reference proteome</keyword>
<evidence type="ECO:0000256" key="2">
    <source>
        <dbReference type="SAM" id="Phobius"/>
    </source>
</evidence>
<feature type="region of interest" description="Disordered" evidence="1">
    <location>
        <begin position="272"/>
        <end position="300"/>
    </location>
</feature>